<dbReference type="Pfam" id="PF01425">
    <property type="entry name" value="Amidase"/>
    <property type="match status" value="2"/>
</dbReference>
<dbReference type="PANTHER" id="PTHR45847:SF10">
    <property type="entry name" value="FATTY ACID AMIDE HYDROLASE 1"/>
    <property type="match status" value="1"/>
</dbReference>
<dbReference type="InterPro" id="IPR036928">
    <property type="entry name" value="AS_sf"/>
</dbReference>
<feature type="domain" description="Amidase" evidence="4">
    <location>
        <begin position="162"/>
        <end position="256"/>
    </location>
</feature>
<dbReference type="PROSITE" id="PS00571">
    <property type="entry name" value="AMIDASES"/>
    <property type="match status" value="1"/>
</dbReference>
<dbReference type="Gene3D" id="3.90.1300.10">
    <property type="entry name" value="Amidase signature (AS) domain"/>
    <property type="match status" value="2"/>
</dbReference>
<dbReference type="GO" id="GO:0009062">
    <property type="term" value="P:fatty acid catabolic process"/>
    <property type="evidence" value="ECO:0007669"/>
    <property type="project" value="TreeGrafter"/>
</dbReference>
<name>A0A0D6L9Q2_9BILA</name>
<feature type="domain" description="Amidase" evidence="4">
    <location>
        <begin position="257"/>
        <end position="468"/>
    </location>
</feature>
<dbReference type="InterPro" id="IPR023631">
    <property type="entry name" value="Amidase_dom"/>
</dbReference>
<dbReference type="InterPro" id="IPR052096">
    <property type="entry name" value="Endocannabinoid_amidase"/>
</dbReference>
<dbReference type="AlphaFoldDB" id="A0A0D6L9Q2"/>
<protein>
    <submittedName>
        <fullName evidence="5">Amidase</fullName>
    </submittedName>
</protein>
<evidence type="ECO:0000259" key="4">
    <source>
        <dbReference type="Pfam" id="PF01425"/>
    </source>
</evidence>
<dbReference type="GO" id="GO:0017064">
    <property type="term" value="F:fatty acid amide hydrolase activity"/>
    <property type="evidence" value="ECO:0007669"/>
    <property type="project" value="TreeGrafter"/>
</dbReference>
<feature type="active site" description="Charge relay system" evidence="3">
    <location>
        <position position="177"/>
    </location>
</feature>
<feature type="active site" description="Acyl-ester intermediate" evidence="3">
    <location>
        <position position="201"/>
    </location>
</feature>
<accession>A0A0D6L9Q2</accession>
<proteinExistence type="inferred from homology"/>
<evidence type="ECO:0000256" key="3">
    <source>
        <dbReference type="PIRSR" id="PIRSR001221-1"/>
    </source>
</evidence>
<gene>
    <name evidence="5" type="ORF">ANCCEY_14488</name>
</gene>
<keyword evidence="2" id="KW-0378">Hydrolase</keyword>
<dbReference type="InterPro" id="IPR020556">
    <property type="entry name" value="Amidase_CS"/>
</dbReference>
<dbReference type="SUPFAM" id="SSF75304">
    <property type="entry name" value="Amidase signature (AS) enzymes"/>
    <property type="match status" value="1"/>
</dbReference>
<dbReference type="PIRSF" id="PIRSF001221">
    <property type="entry name" value="Amidase_fungi"/>
    <property type="match status" value="1"/>
</dbReference>
<dbReference type="PANTHER" id="PTHR45847">
    <property type="entry name" value="FATTY ACID AMIDE HYDROLASE"/>
    <property type="match status" value="1"/>
</dbReference>
<sequence>MVSDLEEFLAQNRRIDLRGRLARRSKDREINFESARNSAEKLDPEKAKAILSWDFDLLRKKLQNGDVSCTDVLRAYQRAALSSTERTNCVCMFVEDAIEIAKSLDEKATTPGYRKPALFGIPVSIKENIRIKNMCSSLGYVQDLNTLTRKNAVLVEQLLHHGATTNPYNSERVPGGSSGGEAALIATGGSLLGIGTDVGGSVRIPSTFCGIAGFKPSSVRFSGTFTPSSTPGRQQIASSEGPMAKSITTCIEYLKVRAVLEAKQILEDLGHTVVSFRVPHPEKVFQLFVGGVSTDGGKYLFNKLIQDIVLPECGVHPFMLMPVRVQRLIAKLVSYPRVKALLTSLPATCEDLREVYGSIENYRSAFVTEMMAQNIEALLCPAMVVYPMKKGVPNKLFAGCCYNAIFNLLDFAAGVIPFTKVNEDDEAELASYPENDPWDQLIKSDSKDCVGLPVGVQIAVPPYREELALRLLREIELNRSEATKDDINNDQSL</sequence>
<evidence type="ECO:0000256" key="1">
    <source>
        <dbReference type="ARBA" id="ARBA00009199"/>
    </source>
</evidence>
<reference evidence="5 6" key="1">
    <citation type="submission" date="2013-05" db="EMBL/GenBank/DDBJ databases">
        <title>Draft genome of the parasitic nematode Anyclostoma ceylanicum.</title>
        <authorList>
            <person name="Mitreva M."/>
        </authorList>
    </citation>
    <scope>NUCLEOTIDE SEQUENCE [LARGE SCALE GENOMIC DNA]</scope>
</reference>
<evidence type="ECO:0000313" key="5">
    <source>
        <dbReference type="EMBL" id="EPB66421.1"/>
    </source>
</evidence>
<evidence type="ECO:0000256" key="2">
    <source>
        <dbReference type="ARBA" id="ARBA00022801"/>
    </source>
</evidence>
<keyword evidence="6" id="KW-1185">Reference proteome</keyword>
<dbReference type="EMBL" id="KE126155">
    <property type="protein sequence ID" value="EPB66421.1"/>
    <property type="molecule type" value="Genomic_DNA"/>
</dbReference>
<comment type="similarity">
    <text evidence="1">Belongs to the amidase family.</text>
</comment>
<dbReference type="GO" id="GO:0004040">
    <property type="term" value="F:amidase activity"/>
    <property type="evidence" value="ECO:0007669"/>
    <property type="project" value="TreeGrafter"/>
</dbReference>
<dbReference type="Proteomes" id="UP000054495">
    <property type="component" value="Unassembled WGS sequence"/>
</dbReference>
<evidence type="ECO:0000313" key="6">
    <source>
        <dbReference type="Proteomes" id="UP000054495"/>
    </source>
</evidence>
<organism evidence="5 6">
    <name type="scientific">Ancylostoma ceylanicum</name>
    <dbReference type="NCBI Taxonomy" id="53326"/>
    <lineage>
        <taxon>Eukaryota</taxon>
        <taxon>Metazoa</taxon>
        <taxon>Ecdysozoa</taxon>
        <taxon>Nematoda</taxon>
        <taxon>Chromadorea</taxon>
        <taxon>Rhabditida</taxon>
        <taxon>Rhabditina</taxon>
        <taxon>Rhabditomorpha</taxon>
        <taxon>Strongyloidea</taxon>
        <taxon>Ancylostomatidae</taxon>
        <taxon>Ancylostomatinae</taxon>
        <taxon>Ancylostoma</taxon>
    </lineage>
</organism>
<feature type="active site" description="Charge relay system" evidence="3">
    <location>
        <position position="126"/>
    </location>
</feature>